<sequence length="162" mass="17968">MSTTPAPTDDPETTVRAYYDALRNGDPLESFFVEDESTVKFGISDRLFGYEAVADALEEQTETTEDWTVESSTLTVAEHGDRGCATFGDEVTMAWTDSSSGERREFRTRWSGTLIRLPAEDGVREGEGEGESNEEAKAKAERTTDESEWVFGSMHVSTDDEV</sequence>
<feature type="region of interest" description="Disordered" evidence="1">
    <location>
        <begin position="117"/>
        <end position="162"/>
    </location>
</feature>
<dbReference type="OrthoDB" id="224281at2157"/>
<dbReference type="STRING" id="1227493.C483_04529"/>
<gene>
    <name evidence="3" type="ORF">C483_04529</name>
</gene>
<dbReference type="AlphaFoldDB" id="M0A585"/>
<dbReference type="InterPro" id="IPR037401">
    <property type="entry name" value="SnoaL-like"/>
</dbReference>
<feature type="compositionally biased region" description="Basic and acidic residues" evidence="1">
    <location>
        <begin position="118"/>
        <end position="127"/>
    </location>
</feature>
<dbReference type="EMBL" id="AOIM01000013">
    <property type="protein sequence ID" value="ELY93915.1"/>
    <property type="molecule type" value="Genomic_DNA"/>
</dbReference>
<dbReference type="Pfam" id="PF13474">
    <property type="entry name" value="SnoaL_3"/>
    <property type="match status" value="1"/>
</dbReference>
<dbReference type="RefSeq" id="WP_006652152.1">
    <property type="nucleotide sequence ID" value="NZ_AOIM01000013.1"/>
</dbReference>
<evidence type="ECO:0000259" key="2">
    <source>
        <dbReference type="Pfam" id="PF13474"/>
    </source>
</evidence>
<protein>
    <recommendedName>
        <fullName evidence="2">SnoaL-like domain-containing protein</fullName>
    </recommendedName>
</protein>
<reference evidence="3 4" key="1">
    <citation type="journal article" date="2014" name="PLoS Genet.">
        <title>Phylogenetically driven sequencing of extremely halophilic archaea reveals strategies for static and dynamic osmo-response.</title>
        <authorList>
            <person name="Becker E.A."/>
            <person name="Seitzer P.M."/>
            <person name="Tritt A."/>
            <person name="Larsen D."/>
            <person name="Krusor M."/>
            <person name="Yao A.I."/>
            <person name="Wu D."/>
            <person name="Madern D."/>
            <person name="Eisen J.A."/>
            <person name="Darling A.E."/>
            <person name="Facciotti M.T."/>
        </authorList>
    </citation>
    <scope>NUCLEOTIDE SEQUENCE [LARGE SCALE GENOMIC DNA]</scope>
    <source>
        <strain evidence="3 4">JCM 10989</strain>
    </source>
</reference>
<accession>M0A585</accession>
<feature type="domain" description="SnoaL-like" evidence="2">
    <location>
        <begin position="13"/>
        <end position="116"/>
    </location>
</feature>
<comment type="caution">
    <text evidence="3">The sequence shown here is derived from an EMBL/GenBank/DDBJ whole genome shotgun (WGS) entry which is preliminary data.</text>
</comment>
<feature type="compositionally biased region" description="Basic and acidic residues" evidence="1">
    <location>
        <begin position="134"/>
        <end position="145"/>
    </location>
</feature>
<evidence type="ECO:0000313" key="4">
    <source>
        <dbReference type="Proteomes" id="UP000011519"/>
    </source>
</evidence>
<proteinExistence type="predicted"/>
<keyword evidence="4" id="KW-1185">Reference proteome</keyword>
<evidence type="ECO:0000313" key="3">
    <source>
        <dbReference type="EMBL" id="ELY93915.1"/>
    </source>
</evidence>
<dbReference type="PATRIC" id="fig|1227493.4.peg.870"/>
<dbReference type="Proteomes" id="UP000011519">
    <property type="component" value="Unassembled WGS sequence"/>
</dbReference>
<dbReference type="InterPro" id="IPR032710">
    <property type="entry name" value="NTF2-like_dom_sf"/>
</dbReference>
<dbReference type="Gene3D" id="3.10.450.50">
    <property type="match status" value="1"/>
</dbReference>
<organism evidence="3 4">
    <name type="scientific">Natrialba hulunbeirensis JCM 10989</name>
    <dbReference type="NCBI Taxonomy" id="1227493"/>
    <lineage>
        <taxon>Archaea</taxon>
        <taxon>Methanobacteriati</taxon>
        <taxon>Methanobacteriota</taxon>
        <taxon>Stenosarchaea group</taxon>
        <taxon>Halobacteria</taxon>
        <taxon>Halobacteriales</taxon>
        <taxon>Natrialbaceae</taxon>
        <taxon>Natrialba</taxon>
    </lineage>
</organism>
<evidence type="ECO:0000256" key="1">
    <source>
        <dbReference type="SAM" id="MobiDB-lite"/>
    </source>
</evidence>
<name>M0A585_9EURY</name>
<dbReference type="SUPFAM" id="SSF54427">
    <property type="entry name" value="NTF2-like"/>
    <property type="match status" value="1"/>
</dbReference>